<sequence length="453" mass="49415">MSNSNAQLIYAAAVITMNDAGDIFTPGFIRVKGALITEVGAGHPAATDGEAVHDFADDILLPSFVNTHHHLASSLIQGAEPKHKMAVGTVRDGAWLKMSVGLDREECEAGSSLGYLQLLESGITTTTDSQSTWKGLSKLDGSITAAVKSGLRVIFCAAFVNKTELVPADYQLTVSESVGELARLRSTYQNERVTIEPEPLSLPRVTDELVLALHKERNQLMAMHLTYSEEFDQWARKEYGYPAVVHLEKLGVLDEKSLLAHPVHFDDEEVSLLKKSGASAAYCAVSNMHMGLAIPDLRRYSDQGIPVGLGLDHPNGSHDFFETMKTTVLTQRSLNRDQESFTPLRALEMATRDGAKALKLFDQIGSLEVGKKADLLVIDGNAPELQPPAGLISQVVMAAKAKCVKHVAMDGKWHLFNYKHQGMNPQEIFASARDIQKRLLESAGIYNGVRGAR</sequence>
<dbReference type="Gene3D" id="2.30.40.10">
    <property type="entry name" value="Urease, subunit C, domain 1"/>
    <property type="match status" value="1"/>
</dbReference>
<dbReference type="SUPFAM" id="SSF51338">
    <property type="entry name" value="Composite domain of metallo-dependent hydrolases"/>
    <property type="match status" value="1"/>
</dbReference>
<dbReference type="Gene3D" id="3.20.20.140">
    <property type="entry name" value="Metal-dependent hydrolases"/>
    <property type="match status" value="1"/>
</dbReference>
<dbReference type="InterPro" id="IPR032466">
    <property type="entry name" value="Metal_Hydrolase"/>
</dbReference>
<reference evidence="3" key="1">
    <citation type="submission" date="2014-06" db="EMBL/GenBank/DDBJ databases">
        <title>Key roles for freshwater Actinobacteria revealed by deep metagenomic sequencing.</title>
        <authorList>
            <person name="Ghai R."/>
            <person name="Mizuno C.M."/>
            <person name="Picazo A."/>
            <person name="Camacho A."/>
            <person name="Rodriguez-Valera F."/>
        </authorList>
    </citation>
    <scope>NUCLEOTIDE SEQUENCE</scope>
</reference>
<dbReference type="Pfam" id="PF01979">
    <property type="entry name" value="Amidohydro_1"/>
    <property type="match status" value="1"/>
</dbReference>
<dbReference type="InterPro" id="IPR011059">
    <property type="entry name" value="Metal-dep_hydrolase_composite"/>
</dbReference>
<gene>
    <name evidence="3" type="ORF">GM51_16375</name>
</gene>
<proteinExistence type="predicted"/>
<accession>A0A094PUI7</accession>
<dbReference type="GO" id="GO:0016810">
    <property type="term" value="F:hydrolase activity, acting on carbon-nitrogen (but not peptide) bonds"/>
    <property type="evidence" value="ECO:0007669"/>
    <property type="project" value="InterPro"/>
</dbReference>
<dbReference type="SUPFAM" id="SSF51556">
    <property type="entry name" value="Metallo-dependent hydrolases"/>
    <property type="match status" value="1"/>
</dbReference>
<dbReference type="AlphaFoldDB" id="A0A094PUI7"/>
<evidence type="ECO:0000259" key="2">
    <source>
        <dbReference type="Pfam" id="PF01979"/>
    </source>
</evidence>
<comment type="caution">
    <text evidence="3">The sequence shown here is derived from an EMBL/GenBank/DDBJ whole genome shotgun (WGS) entry which is preliminary data.</text>
</comment>
<keyword evidence="1" id="KW-0378">Hydrolase</keyword>
<dbReference type="InterPro" id="IPR050287">
    <property type="entry name" value="MTA/SAH_deaminase"/>
</dbReference>
<evidence type="ECO:0000256" key="1">
    <source>
        <dbReference type="ARBA" id="ARBA00022801"/>
    </source>
</evidence>
<dbReference type="PANTHER" id="PTHR43794:SF11">
    <property type="entry name" value="AMIDOHYDROLASE-RELATED DOMAIN-CONTAINING PROTEIN"/>
    <property type="match status" value="1"/>
</dbReference>
<name>A0A094PUI7_9ZZZZ</name>
<organism evidence="3">
    <name type="scientific">freshwater metagenome</name>
    <dbReference type="NCBI Taxonomy" id="449393"/>
    <lineage>
        <taxon>unclassified sequences</taxon>
        <taxon>metagenomes</taxon>
        <taxon>ecological metagenomes</taxon>
    </lineage>
</organism>
<evidence type="ECO:0000313" key="3">
    <source>
        <dbReference type="EMBL" id="KGA14807.1"/>
    </source>
</evidence>
<dbReference type="EMBL" id="JNSL01000135">
    <property type="protein sequence ID" value="KGA14807.1"/>
    <property type="molecule type" value="Genomic_DNA"/>
</dbReference>
<dbReference type="InterPro" id="IPR006680">
    <property type="entry name" value="Amidohydro-rel"/>
</dbReference>
<dbReference type="PANTHER" id="PTHR43794">
    <property type="entry name" value="AMINOHYDROLASE SSNA-RELATED"/>
    <property type="match status" value="1"/>
</dbReference>
<feature type="domain" description="Amidohydrolase-related" evidence="2">
    <location>
        <begin position="59"/>
        <end position="413"/>
    </location>
</feature>
<protein>
    <recommendedName>
        <fullName evidence="2">Amidohydrolase-related domain-containing protein</fullName>
    </recommendedName>
</protein>